<organism evidence="4">
    <name type="scientific">Enterobius vermicularis</name>
    <name type="common">Human pinworm</name>
    <dbReference type="NCBI Taxonomy" id="51028"/>
    <lineage>
        <taxon>Eukaryota</taxon>
        <taxon>Metazoa</taxon>
        <taxon>Ecdysozoa</taxon>
        <taxon>Nematoda</taxon>
        <taxon>Chromadorea</taxon>
        <taxon>Rhabditida</taxon>
        <taxon>Spirurina</taxon>
        <taxon>Oxyuridomorpha</taxon>
        <taxon>Oxyuroidea</taxon>
        <taxon>Oxyuridae</taxon>
        <taxon>Enterobius</taxon>
    </lineage>
</organism>
<gene>
    <name evidence="2" type="ORF">EVEC_LOCUS9834</name>
</gene>
<feature type="compositionally biased region" description="Polar residues" evidence="1">
    <location>
        <begin position="40"/>
        <end position="65"/>
    </location>
</feature>
<evidence type="ECO:0000313" key="2">
    <source>
        <dbReference type="EMBL" id="VDD95083.1"/>
    </source>
</evidence>
<proteinExistence type="predicted"/>
<evidence type="ECO:0000313" key="4">
    <source>
        <dbReference type="WBParaSite" id="EVEC_0001048901-mRNA-1"/>
    </source>
</evidence>
<keyword evidence="3" id="KW-1185">Reference proteome</keyword>
<reference evidence="2 3" key="2">
    <citation type="submission" date="2018-10" db="EMBL/GenBank/DDBJ databases">
        <authorList>
            <consortium name="Pathogen Informatics"/>
        </authorList>
    </citation>
    <scope>NUCLEOTIDE SEQUENCE [LARGE SCALE GENOMIC DNA]</scope>
</reference>
<feature type="region of interest" description="Disordered" evidence="1">
    <location>
        <begin position="1"/>
        <end position="84"/>
    </location>
</feature>
<dbReference type="WBParaSite" id="EVEC_0001048901-mRNA-1">
    <property type="protein sequence ID" value="EVEC_0001048901-mRNA-1"/>
    <property type="gene ID" value="EVEC_0001048901"/>
</dbReference>
<dbReference type="AlphaFoldDB" id="A0A0N4VI38"/>
<evidence type="ECO:0000313" key="3">
    <source>
        <dbReference type="Proteomes" id="UP000274131"/>
    </source>
</evidence>
<sequence length="260" mass="30223">MDIIDLDPRIVSHPADPNLQRKDDSDLEPNSSHHLDRNPGQINDAASMNNEPRMSTPGNPSSIDPTTHLPDIPESATPFDPNNPKPQHLYDMLLRHVEERFTFALKERCLIHNDLLKGIIHYKQNDPSTTAKLLLRRDNLVATKVGGVLLVAPCKEINPEMIDWDHQVDNVYYENLPFRVLDRPLFASPFTRILKAHLFRKDYQQRRRSVYKEAAIWTNGRHQVPVQEIHNNMELQLYKDHIEFMAQAYYDPKVEKVKKN</sequence>
<evidence type="ECO:0000256" key="1">
    <source>
        <dbReference type="SAM" id="MobiDB-lite"/>
    </source>
</evidence>
<feature type="compositionally biased region" description="Basic and acidic residues" evidence="1">
    <location>
        <begin position="1"/>
        <end position="10"/>
    </location>
</feature>
<dbReference type="EMBL" id="UXUI01010325">
    <property type="protein sequence ID" value="VDD95083.1"/>
    <property type="molecule type" value="Genomic_DNA"/>
</dbReference>
<dbReference type="Proteomes" id="UP000274131">
    <property type="component" value="Unassembled WGS sequence"/>
</dbReference>
<dbReference type="OrthoDB" id="5847693at2759"/>
<reference evidence="4" key="1">
    <citation type="submission" date="2017-02" db="UniProtKB">
        <authorList>
            <consortium name="WormBaseParasite"/>
        </authorList>
    </citation>
    <scope>IDENTIFICATION</scope>
</reference>
<name>A0A0N4VI38_ENTVE</name>
<protein>
    <submittedName>
        <fullName evidence="2 4">Uncharacterized protein</fullName>
    </submittedName>
</protein>
<accession>A0A0N4VI38</accession>